<proteinExistence type="predicted"/>
<dbReference type="SUPFAM" id="SSF48431">
    <property type="entry name" value="Lipovitellin-phosvitin complex, superhelical domain"/>
    <property type="match status" value="1"/>
</dbReference>
<evidence type="ECO:0000256" key="1">
    <source>
        <dbReference type="SAM" id="SignalP"/>
    </source>
</evidence>
<keyword evidence="1" id="KW-0732">Signal</keyword>
<name>A0ABZ2LX14_9BACT</name>
<feature type="chain" id="PRO_5046252831" description="HEAT repeat domain-containing protein" evidence="1">
    <location>
        <begin position="28"/>
        <end position="542"/>
    </location>
</feature>
<reference evidence="2 3" key="1">
    <citation type="submission" date="2021-12" db="EMBL/GenBank/DDBJ databases">
        <title>Discovery of the Pendulisporaceae a myxobacterial family with distinct sporulation behavior and unique specialized metabolism.</title>
        <authorList>
            <person name="Garcia R."/>
            <person name="Popoff A."/>
            <person name="Bader C.D."/>
            <person name="Loehr J."/>
            <person name="Walesch S."/>
            <person name="Walt C."/>
            <person name="Boldt J."/>
            <person name="Bunk B."/>
            <person name="Haeckl F.J.F.P.J."/>
            <person name="Gunesch A.P."/>
            <person name="Birkelbach J."/>
            <person name="Nuebel U."/>
            <person name="Pietschmann T."/>
            <person name="Bach T."/>
            <person name="Mueller R."/>
        </authorList>
    </citation>
    <scope>NUCLEOTIDE SEQUENCE [LARGE SCALE GENOMIC DNA]</scope>
    <source>
        <strain evidence="2 3">MSr11954</strain>
    </source>
</reference>
<evidence type="ECO:0000313" key="3">
    <source>
        <dbReference type="Proteomes" id="UP001370348"/>
    </source>
</evidence>
<sequence length="542" mass="58996">MKKTIAQVMLGALVAAAGMAGGAASLAGCAVSESDVHRWEGTEQGPRKLYAVATHGKYAWPLRIEAALSLIKMKPRGGKVWAIPYLVDGYVDDEGTGREGAIVALNPEDRKKMLESLVPELLNQIKQPLPAKNPDGTQPPDPSVPFKDVAFALLSHDPPLVTDEGMRGQLATAITEWATSNLESRLDYTLQQYGIEQMFRYLGASTVKGLPALLKEESSKTDRIAGLIADLGDAETKQKASVQLVSIAKQIDSQAWINKQMPLVEEANKRAGAKVTKEQVTEQIKKYQEQELIKVFTAMKKVGGRPIIDYALAFSANKDNSEERRKAALASLEGRVDKNNTADIEKLFDIAKDDNTPDPVRDLAFQRLGELPKEVVVPKMYALFDNQKKWKVRWVAASLVLRTMTTKGVPEFMARLPKTPGTKMGMTEPISYGGLIAKMEAPGGEPKPREAIASYLRSNDLGAKLTAIGFFYGGKKGDLATVQSLEGDGQQVPKCEKDDECGWSCDVAKSPGSQERESKEIHTVGEFVKFCIVPSMEGGGGS</sequence>
<dbReference type="PROSITE" id="PS51257">
    <property type="entry name" value="PROKAR_LIPOPROTEIN"/>
    <property type="match status" value="1"/>
</dbReference>
<organism evidence="2 3">
    <name type="scientific">Pendulispora albinea</name>
    <dbReference type="NCBI Taxonomy" id="2741071"/>
    <lineage>
        <taxon>Bacteria</taxon>
        <taxon>Pseudomonadati</taxon>
        <taxon>Myxococcota</taxon>
        <taxon>Myxococcia</taxon>
        <taxon>Myxococcales</taxon>
        <taxon>Sorangiineae</taxon>
        <taxon>Pendulisporaceae</taxon>
        <taxon>Pendulispora</taxon>
    </lineage>
</organism>
<evidence type="ECO:0008006" key="4">
    <source>
        <dbReference type="Google" id="ProtNLM"/>
    </source>
</evidence>
<gene>
    <name evidence="2" type="ORF">LZC94_47595</name>
</gene>
<dbReference type="InterPro" id="IPR011030">
    <property type="entry name" value="Lipovitellin_superhlx_dom"/>
</dbReference>
<evidence type="ECO:0000313" key="2">
    <source>
        <dbReference type="EMBL" id="WXB15474.1"/>
    </source>
</evidence>
<keyword evidence="3" id="KW-1185">Reference proteome</keyword>
<dbReference type="EMBL" id="CP089984">
    <property type="protein sequence ID" value="WXB15474.1"/>
    <property type="molecule type" value="Genomic_DNA"/>
</dbReference>
<protein>
    <recommendedName>
        <fullName evidence="4">HEAT repeat domain-containing protein</fullName>
    </recommendedName>
</protein>
<accession>A0ABZ2LX14</accession>
<dbReference type="Proteomes" id="UP001370348">
    <property type="component" value="Chromosome"/>
</dbReference>
<dbReference type="RefSeq" id="WP_394825103.1">
    <property type="nucleotide sequence ID" value="NZ_CP089984.1"/>
</dbReference>
<feature type="signal peptide" evidence="1">
    <location>
        <begin position="1"/>
        <end position="27"/>
    </location>
</feature>